<dbReference type="SUPFAM" id="SSF48452">
    <property type="entry name" value="TPR-like"/>
    <property type="match status" value="1"/>
</dbReference>
<evidence type="ECO:0000256" key="2">
    <source>
        <dbReference type="ARBA" id="ARBA00022803"/>
    </source>
</evidence>
<feature type="chain" id="PRO_5005188815" evidence="5">
    <location>
        <begin position="18"/>
        <end position="516"/>
    </location>
</feature>
<feature type="region of interest" description="Disordered" evidence="4">
    <location>
        <begin position="25"/>
        <end position="45"/>
    </location>
</feature>
<dbReference type="InterPro" id="IPR019734">
    <property type="entry name" value="TPR_rpt"/>
</dbReference>
<dbReference type="EMBL" id="CDMZ01000494">
    <property type="protein sequence ID" value="CEM15573.1"/>
    <property type="molecule type" value="Genomic_DNA"/>
</dbReference>
<dbReference type="Pfam" id="PF13414">
    <property type="entry name" value="TPR_11"/>
    <property type="match status" value="1"/>
</dbReference>
<evidence type="ECO:0000256" key="1">
    <source>
        <dbReference type="ARBA" id="ARBA00022737"/>
    </source>
</evidence>
<dbReference type="Pfam" id="PF13181">
    <property type="entry name" value="TPR_8"/>
    <property type="match status" value="1"/>
</dbReference>
<gene>
    <name evidence="6" type="ORF">Cvel_17857</name>
</gene>
<dbReference type="AlphaFoldDB" id="A0A0G4FMV2"/>
<keyword evidence="5" id="KW-0732">Signal</keyword>
<feature type="region of interest" description="Disordered" evidence="4">
    <location>
        <begin position="100"/>
        <end position="176"/>
    </location>
</feature>
<keyword evidence="2 3" id="KW-0802">TPR repeat</keyword>
<dbReference type="PROSITE" id="PS50005">
    <property type="entry name" value="TPR"/>
    <property type="match status" value="2"/>
</dbReference>
<dbReference type="PANTHER" id="PTHR44858:SF1">
    <property type="entry name" value="UDP-N-ACETYLGLUCOSAMINE--PEPTIDE N-ACETYLGLUCOSAMINYLTRANSFERASE SPINDLY-RELATED"/>
    <property type="match status" value="1"/>
</dbReference>
<dbReference type="Gene3D" id="1.25.40.10">
    <property type="entry name" value="Tetratricopeptide repeat domain"/>
    <property type="match status" value="2"/>
</dbReference>
<dbReference type="PANTHER" id="PTHR44858">
    <property type="entry name" value="TETRATRICOPEPTIDE REPEAT PROTEIN 6"/>
    <property type="match status" value="1"/>
</dbReference>
<protein>
    <submittedName>
        <fullName evidence="6">Uncharacterized protein</fullName>
    </submittedName>
</protein>
<accession>A0A0G4FMV2</accession>
<dbReference type="InterPro" id="IPR050498">
    <property type="entry name" value="Ycf3"/>
</dbReference>
<evidence type="ECO:0000256" key="5">
    <source>
        <dbReference type="SAM" id="SignalP"/>
    </source>
</evidence>
<dbReference type="PhylomeDB" id="A0A0G4FMV2"/>
<dbReference type="InterPro" id="IPR011990">
    <property type="entry name" value="TPR-like_helical_dom_sf"/>
</dbReference>
<feature type="compositionally biased region" description="Basic and acidic residues" evidence="4">
    <location>
        <begin position="126"/>
        <end position="158"/>
    </location>
</feature>
<evidence type="ECO:0000256" key="3">
    <source>
        <dbReference type="PROSITE-ProRule" id="PRU00339"/>
    </source>
</evidence>
<keyword evidence="1" id="KW-0677">Repeat</keyword>
<dbReference type="Pfam" id="PF13432">
    <property type="entry name" value="TPR_16"/>
    <property type="match status" value="1"/>
</dbReference>
<name>A0A0G4FMV2_9ALVE</name>
<evidence type="ECO:0000313" key="6">
    <source>
        <dbReference type="EMBL" id="CEM15573.1"/>
    </source>
</evidence>
<feature type="repeat" description="TPR" evidence="3">
    <location>
        <begin position="227"/>
        <end position="260"/>
    </location>
</feature>
<evidence type="ECO:0000256" key="4">
    <source>
        <dbReference type="SAM" id="MobiDB-lite"/>
    </source>
</evidence>
<feature type="repeat" description="TPR" evidence="3">
    <location>
        <begin position="357"/>
        <end position="390"/>
    </location>
</feature>
<feature type="signal peptide" evidence="5">
    <location>
        <begin position="1"/>
        <end position="17"/>
    </location>
</feature>
<organism evidence="6">
    <name type="scientific">Chromera velia CCMP2878</name>
    <dbReference type="NCBI Taxonomy" id="1169474"/>
    <lineage>
        <taxon>Eukaryota</taxon>
        <taxon>Sar</taxon>
        <taxon>Alveolata</taxon>
        <taxon>Colpodellida</taxon>
        <taxon>Chromeraceae</taxon>
        <taxon>Chromera</taxon>
    </lineage>
</organism>
<proteinExistence type="predicted"/>
<dbReference type="VEuPathDB" id="CryptoDB:Cvel_17857"/>
<sequence>MLFRALSVGLILSETAAFVRQVPSPASVSSKGGFRRSKQPSPVLSSLSAVPESAAVFQIPSSEKFQSLSSSGSSVPRRLSDLGFSVVTLQEDARFQDLTSVKWTPPPGYRSLGFGGGSTSSPVELPAERSSESPEELKQEAETLSEKIKEIRMRSTKETKKKQQSGGSGETSSKVQLDDRQRQFVLIKKGMDQTSDGDYKGAEKTFSNIIDKYEQGGGSEKSTSLVARAYSNRGNVRSLLGDTNGAILDFSEAIELDPDQPDFWANRGLIYQQIGDTARSDALSDVWKKAGNQAKQLKSKEIDLQTVYNEVNQPTSVSGVKRGRGERKLSALQLAAQWYQEANDNYDHTLVLSPGDAKIYASQADIASNLGDHAKAQKLYAKALTISPGNPGIAARQALEALQAGDFKSGESLIYNVLRSYPDFWELQLAKSVLLFINGDPVSGVGLYKVATQQEPLLLDELHVVRDLRWPQKLVEQLRVVKTSGQDPAALISSAGGGSFSKGSYGSFAPPQTRLK</sequence>
<dbReference type="SMART" id="SM00028">
    <property type="entry name" value="TPR"/>
    <property type="match status" value="2"/>
</dbReference>
<reference evidence="6" key="1">
    <citation type="submission" date="2014-11" db="EMBL/GenBank/DDBJ databases">
        <authorList>
            <person name="Otto D Thomas"/>
            <person name="Naeem Raeece"/>
        </authorList>
    </citation>
    <scope>NUCLEOTIDE SEQUENCE</scope>
</reference>